<comment type="caution">
    <text evidence="3">The sequence shown here is derived from an EMBL/GenBank/DDBJ whole genome shotgun (WGS) entry which is preliminary data.</text>
</comment>
<dbReference type="EMBL" id="JAKNHJ010000010">
    <property type="protein sequence ID" value="MCG4618026.1"/>
    <property type="molecule type" value="Genomic_DNA"/>
</dbReference>
<feature type="transmembrane region" description="Helical" evidence="2">
    <location>
        <begin position="7"/>
        <end position="27"/>
    </location>
</feature>
<name>A0AAJ1BC96_9ACTO</name>
<feature type="region of interest" description="Disordered" evidence="1">
    <location>
        <begin position="84"/>
        <end position="103"/>
    </location>
</feature>
<protein>
    <submittedName>
        <fullName evidence="3">Uncharacterized protein</fullName>
    </submittedName>
</protein>
<organism evidence="3 4">
    <name type="scientific">Varibaculum cambriense</name>
    <dbReference type="NCBI Taxonomy" id="184870"/>
    <lineage>
        <taxon>Bacteria</taxon>
        <taxon>Bacillati</taxon>
        <taxon>Actinomycetota</taxon>
        <taxon>Actinomycetes</taxon>
        <taxon>Actinomycetales</taxon>
        <taxon>Actinomycetaceae</taxon>
        <taxon>Varibaculum</taxon>
    </lineage>
</organism>
<accession>A0AAJ1BC96</accession>
<keyword evidence="2" id="KW-0812">Transmembrane</keyword>
<evidence type="ECO:0000256" key="1">
    <source>
        <dbReference type="SAM" id="MobiDB-lite"/>
    </source>
</evidence>
<dbReference type="Proteomes" id="UP001200537">
    <property type="component" value="Unassembled WGS sequence"/>
</dbReference>
<evidence type="ECO:0000313" key="4">
    <source>
        <dbReference type="Proteomes" id="UP001200537"/>
    </source>
</evidence>
<dbReference type="AlphaFoldDB" id="A0AAJ1BC96"/>
<gene>
    <name evidence="3" type="ORF">L0M99_05915</name>
</gene>
<keyword evidence="2" id="KW-0472">Membrane</keyword>
<dbReference type="RefSeq" id="WP_238128095.1">
    <property type="nucleotide sequence ID" value="NZ_JAGZVZ010000002.1"/>
</dbReference>
<proteinExistence type="predicted"/>
<sequence>MQGKKRFALAAVAILTVVALLAAWYFWYQSDRESLPQPTGPQIKVSVGPNAKLPEIRAGSQGCAALDKVLSDLLQQTPQGKAFTGRVAQVQSQQKDPDSGTENAAPEWAKFLQILPEHYSEFETAAGKDDAANKALRNMREIVNLEPQLITGKIPEYTDGPAAQRQLEEGKTPEQNPEYVKKSEQLDKLLDQVSWCMPTWPVLFG</sequence>
<evidence type="ECO:0000313" key="3">
    <source>
        <dbReference type="EMBL" id="MCG4618026.1"/>
    </source>
</evidence>
<keyword evidence="2" id="KW-1133">Transmembrane helix</keyword>
<evidence type="ECO:0000256" key="2">
    <source>
        <dbReference type="SAM" id="Phobius"/>
    </source>
</evidence>
<reference evidence="3" key="1">
    <citation type="submission" date="2022-01" db="EMBL/GenBank/DDBJ databases">
        <title>Collection of gut derived symbiotic bacterial strains cultured from healthy donors.</title>
        <authorList>
            <person name="Lin H."/>
            <person name="Kohout C."/>
            <person name="Waligurski E."/>
            <person name="Pamer E.G."/>
        </authorList>
    </citation>
    <scope>NUCLEOTIDE SEQUENCE</scope>
    <source>
        <strain evidence="3">DFI.7.46</strain>
    </source>
</reference>